<keyword evidence="3 12" id="KW-1003">Cell membrane</keyword>
<feature type="binding site" evidence="12">
    <location>
        <position position="134"/>
    </location>
    <ligand>
        <name>Zn(2+)</name>
        <dbReference type="ChEBI" id="CHEBI:29105"/>
        <note>catalytic</note>
    </ligand>
</feature>
<name>A0AA86N285_9BACT</name>
<organism evidence="14 15">
    <name type="scientific">Nitrospira tepida</name>
    <dbReference type="NCBI Taxonomy" id="2973512"/>
    <lineage>
        <taxon>Bacteria</taxon>
        <taxon>Pseudomonadati</taxon>
        <taxon>Nitrospirota</taxon>
        <taxon>Nitrospiria</taxon>
        <taxon>Nitrospirales</taxon>
        <taxon>Nitrospiraceae</taxon>
        <taxon>Nitrospira</taxon>
    </lineage>
</organism>
<dbReference type="KEGG" id="nti:DNFV4_03824"/>
<feature type="binding site" evidence="12">
    <location>
        <position position="130"/>
    </location>
    <ligand>
        <name>Zn(2+)</name>
        <dbReference type="ChEBI" id="CHEBI:29105"/>
        <note>catalytic</note>
    </ligand>
</feature>
<dbReference type="AlphaFoldDB" id="A0AA86N285"/>
<dbReference type="GO" id="GO:0005886">
    <property type="term" value="C:plasma membrane"/>
    <property type="evidence" value="ECO:0007669"/>
    <property type="project" value="UniProtKB-SubCell"/>
</dbReference>
<dbReference type="RefSeq" id="WP_289270545.1">
    <property type="nucleotide sequence ID" value="NZ_OX365700.1"/>
</dbReference>
<dbReference type="Gene3D" id="3.30.2010.10">
    <property type="entry name" value="Metalloproteases ('zincins'), catalytic domain"/>
    <property type="match status" value="1"/>
</dbReference>
<keyword evidence="15" id="KW-1185">Reference proteome</keyword>
<evidence type="ECO:0000256" key="10">
    <source>
        <dbReference type="ARBA" id="ARBA00023049"/>
    </source>
</evidence>
<dbReference type="InterPro" id="IPR050083">
    <property type="entry name" value="HtpX_protease"/>
</dbReference>
<evidence type="ECO:0000256" key="3">
    <source>
        <dbReference type="ARBA" id="ARBA00022475"/>
    </source>
</evidence>
<gene>
    <name evidence="12" type="primary">htpX</name>
    <name evidence="14" type="ORF">DNFV4_03824</name>
</gene>
<dbReference type="CDD" id="cd07336">
    <property type="entry name" value="M48B_HtpX_like"/>
    <property type="match status" value="1"/>
</dbReference>
<evidence type="ECO:0000256" key="4">
    <source>
        <dbReference type="ARBA" id="ARBA00022670"/>
    </source>
</evidence>
<proteinExistence type="inferred from homology"/>
<evidence type="ECO:0000256" key="7">
    <source>
        <dbReference type="ARBA" id="ARBA00022801"/>
    </source>
</evidence>
<feature type="domain" description="Peptidase M48" evidence="13">
    <location>
        <begin position="65"/>
        <end position="278"/>
    </location>
</feature>
<comment type="subcellular location">
    <subcellularLocation>
        <location evidence="1 12">Cell membrane</location>
        <topology evidence="1 12">Multi-pass membrane protein</topology>
    </subcellularLocation>
</comment>
<keyword evidence="10 12" id="KW-0482">Metalloprotease</keyword>
<evidence type="ECO:0000256" key="2">
    <source>
        <dbReference type="ARBA" id="ARBA00009779"/>
    </source>
</evidence>
<keyword evidence="11 12" id="KW-0472">Membrane</keyword>
<reference evidence="14" key="1">
    <citation type="submission" date="2022-10" db="EMBL/GenBank/DDBJ databases">
        <authorList>
            <person name="Koch H."/>
        </authorList>
    </citation>
    <scope>NUCLEOTIDE SEQUENCE</scope>
    <source>
        <strain evidence="14">DNF</strain>
    </source>
</reference>
<dbReference type="EC" id="3.4.24.-" evidence="12"/>
<evidence type="ECO:0000256" key="8">
    <source>
        <dbReference type="ARBA" id="ARBA00022833"/>
    </source>
</evidence>
<dbReference type="Pfam" id="PF01435">
    <property type="entry name" value="Peptidase_M48"/>
    <property type="match status" value="1"/>
</dbReference>
<protein>
    <recommendedName>
        <fullName evidence="12">Protease HtpX homolog</fullName>
        <ecNumber evidence="12">3.4.24.-</ecNumber>
    </recommendedName>
</protein>
<dbReference type="InterPro" id="IPR001915">
    <property type="entry name" value="Peptidase_M48"/>
</dbReference>
<comment type="similarity">
    <text evidence="2 12">Belongs to the peptidase M48B family.</text>
</comment>
<dbReference type="PANTHER" id="PTHR43221:SF1">
    <property type="entry name" value="PROTEASE HTPX"/>
    <property type="match status" value="1"/>
</dbReference>
<keyword evidence="7 12" id="KW-0378">Hydrolase</keyword>
<feature type="transmembrane region" description="Helical" evidence="12">
    <location>
        <begin position="7"/>
        <end position="24"/>
    </location>
</feature>
<dbReference type="EMBL" id="OX365700">
    <property type="protein sequence ID" value="CAI4033388.1"/>
    <property type="molecule type" value="Genomic_DNA"/>
</dbReference>
<keyword evidence="9 12" id="KW-1133">Transmembrane helix</keyword>
<evidence type="ECO:0000256" key="1">
    <source>
        <dbReference type="ARBA" id="ARBA00004651"/>
    </source>
</evidence>
<feature type="transmembrane region" description="Helical" evidence="12">
    <location>
        <begin position="140"/>
        <end position="159"/>
    </location>
</feature>
<evidence type="ECO:0000256" key="12">
    <source>
        <dbReference type="HAMAP-Rule" id="MF_00188"/>
    </source>
</evidence>
<evidence type="ECO:0000256" key="6">
    <source>
        <dbReference type="ARBA" id="ARBA00022723"/>
    </source>
</evidence>
<dbReference type="GO" id="GO:0004222">
    <property type="term" value="F:metalloendopeptidase activity"/>
    <property type="evidence" value="ECO:0007669"/>
    <property type="project" value="UniProtKB-UniRule"/>
</dbReference>
<keyword evidence="5 12" id="KW-0812">Transmembrane</keyword>
<dbReference type="PANTHER" id="PTHR43221">
    <property type="entry name" value="PROTEASE HTPX"/>
    <property type="match status" value="1"/>
</dbReference>
<dbReference type="Proteomes" id="UP001179121">
    <property type="component" value="Chromosome"/>
</dbReference>
<sequence length="284" mass="30408">MNRLKTAMLLATLTALMLWAGFALGGQQGLLTALVLAGLMNIVSYWWSDRIALRMHRAQQIPEDETPELHEILRTLAKRADIPTPKLYLIPEQAPNAFATGRNPQHAAVAVTAGLTQLLTRDEIAGVLAHELGHIKNRDTLIMTVAATLAGALTMLARFGMLTGGARSPDDRGRGSNPLVTMVAVMLAPVAAALIQMAISRSREFLADDAGAELTGHPLGLAQALRKISVAGRQIPMQSGSPATAHLFIMNPLSGGGWTSLFSTHPPVEQRIARLEAMARRRGA</sequence>
<evidence type="ECO:0000313" key="14">
    <source>
        <dbReference type="EMBL" id="CAI4033388.1"/>
    </source>
</evidence>
<dbReference type="GO" id="GO:0008270">
    <property type="term" value="F:zinc ion binding"/>
    <property type="evidence" value="ECO:0007669"/>
    <property type="project" value="UniProtKB-UniRule"/>
</dbReference>
<evidence type="ECO:0000313" key="15">
    <source>
        <dbReference type="Proteomes" id="UP001179121"/>
    </source>
</evidence>
<evidence type="ECO:0000256" key="11">
    <source>
        <dbReference type="ARBA" id="ARBA00023136"/>
    </source>
</evidence>
<feature type="transmembrane region" description="Helical" evidence="12">
    <location>
        <begin position="179"/>
        <end position="199"/>
    </location>
</feature>
<feature type="transmembrane region" description="Helical" evidence="12">
    <location>
        <begin position="30"/>
        <end position="47"/>
    </location>
</feature>
<feature type="binding site" evidence="12">
    <location>
        <position position="204"/>
    </location>
    <ligand>
        <name>Zn(2+)</name>
        <dbReference type="ChEBI" id="CHEBI:29105"/>
        <note>catalytic</note>
    </ligand>
</feature>
<dbReference type="InterPro" id="IPR022919">
    <property type="entry name" value="Pept_M48_protease_HtpX"/>
</dbReference>
<keyword evidence="4 12" id="KW-0645">Protease</keyword>
<dbReference type="NCBIfam" id="NF002826">
    <property type="entry name" value="PRK03001.1"/>
    <property type="match status" value="1"/>
</dbReference>
<accession>A0AA86N285</accession>
<dbReference type="GO" id="GO:0006508">
    <property type="term" value="P:proteolysis"/>
    <property type="evidence" value="ECO:0007669"/>
    <property type="project" value="UniProtKB-KW"/>
</dbReference>
<keyword evidence="6 12" id="KW-0479">Metal-binding</keyword>
<evidence type="ECO:0000256" key="9">
    <source>
        <dbReference type="ARBA" id="ARBA00022989"/>
    </source>
</evidence>
<keyword evidence="8 12" id="KW-0862">Zinc</keyword>
<evidence type="ECO:0000256" key="5">
    <source>
        <dbReference type="ARBA" id="ARBA00022692"/>
    </source>
</evidence>
<evidence type="ECO:0000259" key="13">
    <source>
        <dbReference type="Pfam" id="PF01435"/>
    </source>
</evidence>
<feature type="active site" evidence="12">
    <location>
        <position position="131"/>
    </location>
</feature>
<comment type="cofactor">
    <cofactor evidence="12">
        <name>Zn(2+)</name>
        <dbReference type="ChEBI" id="CHEBI:29105"/>
    </cofactor>
    <text evidence="12">Binds 1 zinc ion per subunit.</text>
</comment>
<dbReference type="HAMAP" id="MF_00188">
    <property type="entry name" value="Pept_M48_protease_HtpX"/>
    <property type="match status" value="1"/>
</dbReference>